<gene>
    <name evidence="1" type="ORF">C3B55_00398</name>
</gene>
<sequence>MKGSCSDFDGTENRIAAIQDDYLKVIYLCFILPLRAVQ</sequence>
<evidence type="ECO:0000313" key="2">
    <source>
        <dbReference type="Proteomes" id="UP000288953"/>
    </source>
</evidence>
<keyword evidence="2" id="KW-1185">Reference proteome</keyword>
<protein>
    <submittedName>
        <fullName evidence="1">Uncharacterized protein</fullName>
    </submittedName>
</protein>
<reference evidence="1 2" key="1">
    <citation type="journal article" date="2018" name="Genome Biol. Evol.">
        <title>Partnering With a Pest: Genomes of Hemlock Woolly Adelgid Symbionts Reveal Atypical Nutritional Provisioning Patterns in Dual-Obligate Bacteria.</title>
        <authorList>
            <person name="Weglarz K.M."/>
            <person name="Havill N.P."/>
            <person name="Burke G.R."/>
            <person name="von Dohlen C.D."/>
        </authorList>
    </citation>
    <scope>NUCLEOTIDE SEQUENCE [LARGE SCALE GENOMIC DNA]</scope>
    <source>
        <strain evidence="1 2">HWA_ENA</strain>
    </source>
</reference>
<accession>A0ABX5R7X5</accession>
<organism evidence="1 2">
    <name type="scientific">Candidatus Pseudomonas adelgestsugas</name>
    <dbReference type="NCBI Taxonomy" id="1302376"/>
    <lineage>
        <taxon>Bacteria</taxon>
        <taxon>Pseudomonadati</taxon>
        <taxon>Pseudomonadota</taxon>
        <taxon>Gammaproteobacteria</taxon>
        <taxon>Pseudomonadales</taxon>
        <taxon>Pseudomonadaceae</taxon>
        <taxon>Pseudomonas</taxon>
    </lineage>
</organism>
<name>A0ABX5R7X5_9PSED</name>
<dbReference type="EMBL" id="CP026512">
    <property type="protein sequence ID" value="QAX81746.1"/>
    <property type="molecule type" value="Genomic_DNA"/>
</dbReference>
<proteinExistence type="predicted"/>
<dbReference type="Proteomes" id="UP000288953">
    <property type="component" value="Chromosome"/>
</dbReference>
<evidence type="ECO:0000313" key="1">
    <source>
        <dbReference type="EMBL" id="QAX81746.1"/>
    </source>
</evidence>